<dbReference type="GO" id="GO:0016020">
    <property type="term" value="C:membrane"/>
    <property type="evidence" value="ECO:0007669"/>
    <property type="project" value="UniProtKB-SubCell"/>
</dbReference>
<evidence type="ECO:0000313" key="8">
    <source>
        <dbReference type="Proteomes" id="UP000757232"/>
    </source>
</evidence>
<name>A0A9Q5HRD0_SANBA</name>
<gene>
    <name evidence="7" type="ORF">A7U60_g8517</name>
</gene>
<feature type="transmembrane region" description="Helical" evidence="5">
    <location>
        <begin position="332"/>
        <end position="357"/>
    </location>
</feature>
<feature type="transmembrane region" description="Helical" evidence="5">
    <location>
        <begin position="33"/>
        <end position="54"/>
    </location>
</feature>
<evidence type="ECO:0000256" key="5">
    <source>
        <dbReference type="SAM" id="Phobius"/>
    </source>
</evidence>
<feature type="transmembrane region" description="Helical" evidence="5">
    <location>
        <begin position="256"/>
        <end position="277"/>
    </location>
</feature>
<feature type="transmembrane region" description="Helical" evidence="5">
    <location>
        <begin position="60"/>
        <end position="82"/>
    </location>
</feature>
<keyword evidence="4 5" id="KW-0472">Membrane</keyword>
<dbReference type="OrthoDB" id="3364107at2759"/>
<feature type="transmembrane region" description="Helical" evidence="5">
    <location>
        <begin position="6"/>
        <end position="21"/>
    </location>
</feature>
<keyword evidence="2 5" id="KW-0812">Transmembrane</keyword>
<evidence type="ECO:0000313" key="7">
    <source>
        <dbReference type="EMBL" id="OCB84531.1"/>
    </source>
</evidence>
<dbReference type="InterPro" id="IPR008253">
    <property type="entry name" value="Marvel"/>
</dbReference>
<keyword evidence="3 5" id="KW-1133">Transmembrane helix</keyword>
<evidence type="ECO:0000259" key="6">
    <source>
        <dbReference type="Pfam" id="PF01284"/>
    </source>
</evidence>
<evidence type="ECO:0000256" key="2">
    <source>
        <dbReference type="ARBA" id="ARBA00022692"/>
    </source>
</evidence>
<feature type="transmembrane region" description="Helical" evidence="5">
    <location>
        <begin position="297"/>
        <end position="320"/>
    </location>
</feature>
<comment type="caution">
    <text evidence="7">The sequence shown here is derived from an EMBL/GenBank/DDBJ whole genome shotgun (WGS) entry which is preliminary data.</text>
</comment>
<evidence type="ECO:0000256" key="4">
    <source>
        <dbReference type="ARBA" id="ARBA00023136"/>
    </source>
</evidence>
<dbReference type="Pfam" id="PF01284">
    <property type="entry name" value="MARVEL"/>
    <property type="match status" value="1"/>
</dbReference>
<organism evidence="7 8">
    <name type="scientific">Sanghuangporus baumii</name>
    <name type="common">Phellinus baumii</name>
    <dbReference type="NCBI Taxonomy" id="108892"/>
    <lineage>
        <taxon>Eukaryota</taxon>
        <taxon>Fungi</taxon>
        <taxon>Dikarya</taxon>
        <taxon>Basidiomycota</taxon>
        <taxon>Agaricomycotina</taxon>
        <taxon>Agaricomycetes</taxon>
        <taxon>Hymenochaetales</taxon>
        <taxon>Hymenochaetaceae</taxon>
        <taxon>Sanghuangporus</taxon>
    </lineage>
</organism>
<comment type="subcellular location">
    <subcellularLocation>
        <location evidence="1">Membrane</location>
        <topology evidence="1">Multi-pass membrane protein</topology>
    </subcellularLocation>
</comment>
<feature type="domain" description="MARVEL" evidence="6">
    <location>
        <begin position="28"/>
        <end position="127"/>
    </location>
</feature>
<dbReference type="EMBL" id="LNZH02000215">
    <property type="protein sequence ID" value="OCB84531.1"/>
    <property type="molecule type" value="Genomic_DNA"/>
</dbReference>
<dbReference type="PANTHER" id="PTHR37451">
    <property type="entry name" value="MARVEL DOMAIN"/>
    <property type="match status" value="1"/>
</dbReference>
<sequence length="508" mass="55656">MAPQNFLWLARIGIFGAAYIAKLDDLGFSSPDFAGLAVAISVITLIVITPMLAIDFVRRGAVTSWVIVELGVTGVLMILWLATAATTADFTDGTVDCDGLRGDSEFICRTYQAIEAFAFINWLLLLFYFSALIGFSVTAQVRRNPPWRGTVRDTDFLARNPTPVVVPMAQQPMYPAKRNSFPAVSLQVVDDDRVALVKGPPGWYKVTTDERTGYPLIGFCSYTPTSVLSLLPSILSLYFYFAMAVLWIIRTDAPYLDVVIVILSSCAVAGLGGNYLAKYLSFGENPNIPGILDGSTLPWVCLSIAAAGLSVLLVTPMLIIDFMRRGAVTSWVVIELVVFSIISVVWLAGAAIAAAGFDLNWLTAYTFPKSCKGLDELITSLEALAVSDPQQYGEFLDVDLDSFGTLCRSHQAIEALGFLSWIILMGYAITLLISALVAKKRGHPAIWSSTVRDTRFLARHDEQPYYREEIDVPMAAMQQDYYASNPNLKMETATLVSDSAMHAQNVHQ</sequence>
<evidence type="ECO:0000256" key="1">
    <source>
        <dbReference type="ARBA" id="ARBA00004141"/>
    </source>
</evidence>
<protein>
    <recommendedName>
        <fullName evidence="6">MARVEL domain-containing protein</fullName>
    </recommendedName>
</protein>
<feature type="transmembrane region" description="Helical" evidence="5">
    <location>
        <begin position="418"/>
        <end position="438"/>
    </location>
</feature>
<feature type="transmembrane region" description="Helical" evidence="5">
    <location>
        <begin position="230"/>
        <end position="249"/>
    </location>
</feature>
<dbReference type="Proteomes" id="UP000757232">
    <property type="component" value="Unassembled WGS sequence"/>
</dbReference>
<proteinExistence type="predicted"/>
<dbReference type="AlphaFoldDB" id="A0A9Q5HRD0"/>
<dbReference type="PANTHER" id="PTHR37451:SF1">
    <property type="entry name" value="MARVEL DOMAIN-CONTAINING PROTEIN"/>
    <property type="match status" value="1"/>
</dbReference>
<keyword evidence="8" id="KW-1185">Reference proteome</keyword>
<evidence type="ECO:0000256" key="3">
    <source>
        <dbReference type="ARBA" id="ARBA00022989"/>
    </source>
</evidence>
<reference evidence="7" key="1">
    <citation type="submission" date="2016-06" db="EMBL/GenBank/DDBJ databases">
        <title>Draft Genome sequence of the fungus Inonotus baumii.</title>
        <authorList>
            <person name="Zhu H."/>
            <person name="Lin W."/>
        </authorList>
    </citation>
    <scope>NUCLEOTIDE SEQUENCE</scope>
    <source>
        <strain evidence="7">821</strain>
    </source>
</reference>
<accession>A0A9Q5HRD0</accession>
<feature type="transmembrane region" description="Helical" evidence="5">
    <location>
        <begin position="116"/>
        <end position="137"/>
    </location>
</feature>